<evidence type="ECO:0000313" key="2">
    <source>
        <dbReference type="Proteomes" id="UP000628017"/>
    </source>
</evidence>
<dbReference type="RefSeq" id="WP_188670466.1">
    <property type="nucleotide sequence ID" value="NZ_BMKA01000001.1"/>
</dbReference>
<evidence type="ECO:0000313" key="1">
    <source>
        <dbReference type="EMBL" id="GGA07624.1"/>
    </source>
</evidence>
<accession>A0A916QS39</accession>
<keyword evidence="2" id="KW-1185">Reference proteome</keyword>
<organism evidence="1 2">
    <name type="scientific">Neptunicoccus cionae</name>
    <dbReference type="NCBI Taxonomy" id="2035344"/>
    <lineage>
        <taxon>Bacteria</taxon>
        <taxon>Pseudomonadati</taxon>
        <taxon>Pseudomonadota</taxon>
        <taxon>Alphaproteobacteria</taxon>
        <taxon>Rhodobacterales</taxon>
        <taxon>Paracoccaceae</taxon>
        <taxon>Neptunicoccus</taxon>
    </lineage>
</organism>
<evidence type="ECO:0008006" key="3">
    <source>
        <dbReference type="Google" id="ProtNLM"/>
    </source>
</evidence>
<protein>
    <recommendedName>
        <fullName evidence="3">Pilus assembly protein</fullName>
    </recommendedName>
</protein>
<proteinExistence type="predicted"/>
<comment type="caution">
    <text evidence="1">The sequence shown here is derived from an EMBL/GenBank/DDBJ whole genome shotgun (WGS) entry which is preliminary data.</text>
</comment>
<reference evidence="1" key="2">
    <citation type="submission" date="2020-09" db="EMBL/GenBank/DDBJ databases">
        <authorList>
            <person name="Sun Q."/>
            <person name="Zhou Y."/>
        </authorList>
    </citation>
    <scope>NUCLEOTIDE SEQUENCE</scope>
    <source>
        <strain evidence="1">CGMCC 1.15880</strain>
    </source>
</reference>
<sequence length="75" mass="8008">MTNRYITCARFAGAQFKGRARRWGQSEDGAVTVDWVVLTATMTVIGGVIVSLTVDGTTDVGNQIGTVLTEKTVSE</sequence>
<dbReference type="AlphaFoldDB" id="A0A916QS39"/>
<reference evidence="1" key="1">
    <citation type="journal article" date="2014" name="Int. J. Syst. Evol. Microbiol.">
        <title>Complete genome sequence of Corynebacterium casei LMG S-19264T (=DSM 44701T), isolated from a smear-ripened cheese.</title>
        <authorList>
            <consortium name="US DOE Joint Genome Institute (JGI-PGF)"/>
            <person name="Walter F."/>
            <person name="Albersmeier A."/>
            <person name="Kalinowski J."/>
            <person name="Ruckert C."/>
        </authorList>
    </citation>
    <scope>NUCLEOTIDE SEQUENCE</scope>
    <source>
        <strain evidence="1">CGMCC 1.15880</strain>
    </source>
</reference>
<dbReference type="Proteomes" id="UP000628017">
    <property type="component" value="Unassembled WGS sequence"/>
</dbReference>
<name>A0A916QS39_9RHOB</name>
<dbReference type="EMBL" id="BMKA01000001">
    <property type="protein sequence ID" value="GGA07624.1"/>
    <property type="molecule type" value="Genomic_DNA"/>
</dbReference>
<gene>
    <name evidence="1" type="ORF">GCM10011498_04320</name>
</gene>